<evidence type="ECO:0000256" key="4">
    <source>
        <dbReference type="ARBA" id="ARBA00022630"/>
    </source>
</evidence>
<proteinExistence type="inferred from homology"/>
<keyword evidence="8" id="KW-0503">Monooxygenase</keyword>
<name>A0ABP9ALC7_9GAMM</name>
<keyword evidence="6" id="KW-0521">NADP</keyword>
<evidence type="ECO:0000256" key="3">
    <source>
        <dbReference type="ARBA" id="ARBA00007588"/>
    </source>
</evidence>
<dbReference type="PANTHER" id="PTHR42802:SF1">
    <property type="entry name" value="L-ORNITHINE N(5)-MONOOXYGENASE"/>
    <property type="match status" value="1"/>
</dbReference>
<keyword evidence="7" id="KW-0560">Oxidoreductase</keyword>
<dbReference type="InterPro" id="IPR025700">
    <property type="entry name" value="Lys/Orn_oxygenase"/>
</dbReference>
<comment type="pathway">
    <text evidence="2">Siderophore biosynthesis.</text>
</comment>
<evidence type="ECO:0000256" key="6">
    <source>
        <dbReference type="ARBA" id="ARBA00022857"/>
    </source>
</evidence>
<evidence type="ECO:0000256" key="7">
    <source>
        <dbReference type="ARBA" id="ARBA00023002"/>
    </source>
</evidence>
<sequence length="442" mass="49956">MNDKDTSTLDVFGVGIGPFNLSVAALLHPLQELRQVFADSKPDFRWHDGLLFDDSTLQVSHMKDLVTLADPTSPFSFIAFLAKTKRLYRFIYADFPRASRREFNQYFRWVSESLPSIRFDTKVEAISLDGETLKIETSRGEYRTRRVVLGTGLTPFIPACAEVFLGPNVFHASNYLHMRFDPRGKRIAVIGGGQTSAEIISQLMLDADAMPHELHWISRRSNYLPLDESAFTNEFFTPAYCEHFYTLPAQERSRLLEEQYLAGNGISPALLLSLYRRMYELEFLHGRKRPCNLLPGTTLTGMERGADRESYVLTTQTMSNLHGQGLQKLEVDAVILCTGWEYSLPACLSPLASRIDRGAGMFAVRPDFSLEWDGPDHLQFYVQNAARHTHGIAEPNLSVMAWRGGKIANSIAGRTVYDIDHMSSVFDWHAHTAARIAEIEHA</sequence>
<dbReference type="GO" id="GO:0004497">
    <property type="term" value="F:monooxygenase activity"/>
    <property type="evidence" value="ECO:0007669"/>
    <property type="project" value="UniProtKB-KW"/>
</dbReference>
<evidence type="ECO:0000256" key="1">
    <source>
        <dbReference type="ARBA" id="ARBA00001974"/>
    </source>
</evidence>
<dbReference type="Gene3D" id="3.50.50.60">
    <property type="entry name" value="FAD/NAD(P)-binding domain"/>
    <property type="match status" value="1"/>
</dbReference>
<keyword evidence="4" id="KW-0285">Flavoprotein</keyword>
<dbReference type="SUPFAM" id="SSF51905">
    <property type="entry name" value="FAD/NAD(P)-binding domain"/>
    <property type="match status" value="2"/>
</dbReference>
<dbReference type="EMBL" id="BAABJE010000001">
    <property type="protein sequence ID" value="GAA4782233.1"/>
    <property type="molecule type" value="Genomic_DNA"/>
</dbReference>
<evidence type="ECO:0000256" key="5">
    <source>
        <dbReference type="ARBA" id="ARBA00022827"/>
    </source>
</evidence>
<comment type="caution">
    <text evidence="8">The sequence shown here is derived from an EMBL/GenBank/DDBJ whole genome shotgun (WGS) entry which is preliminary data.</text>
</comment>
<organism evidence="8 9">
    <name type="scientific">Lysobacter hankyongensis</name>
    <dbReference type="NCBI Taxonomy" id="1176535"/>
    <lineage>
        <taxon>Bacteria</taxon>
        <taxon>Pseudomonadati</taxon>
        <taxon>Pseudomonadota</taxon>
        <taxon>Gammaproteobacteria</taxon>
        <taxon>Lysobacterales</taxon>
        <taxon>Lysobacteraceae</taxon>
        <taxon>Lysobacter</taxon>
    </lineage>
</organism>
<comment type="cofactor">
    <cofactor evidence="1">
        <name>FAD</name>
        <dbReference type="ChEBI" id="CHEBI:57692"/>
    </cofactor>
</comment>
<dbReference type="Proteomes" id="UP001499959">
    <property type="component" value="Unassembled WGS sequence"/>
</dbReference>
<accession>A0ABP9ALC7</accession>
<protein>
    <submittedName>
        <fullName evidence="8">SidA/IucD/PvdA family monooxygenase</fullName>
    </submittedName>
</protein>
<keyword evidence="5" id="KW-0274">FAD</keyword>
<gene>
    <name evidence="8" type="ORF">GCM10023307_03430</name>
</gene>
<reference evidence="9" key="1">
    <citation type="journal article" date="2019" name="Int. J. Syst. Evol. Microbiol.">
        <title>The Global Catalogue of Microorganisms (GCM) 10K type strain sequencing project: providing services to taxonomists for standard genome sequencing and annotation.</title>
        <authorList>
            <consortium name="The Broad Institute Genomics Platform"/>
            <consortium name="The Broad Institute Genome Sequencing Center for Infectious Disease"/>
            <person name="Wu L."/>
            <person name="Ma J."/>
        </authorList>
    </citation>
    <scope>NUCLEOTIDE SEQUENCE [LARGE SCALE GENOMIC DNA]</scope>
    <source>
        <strain evidence="9">JCM 18204</strain>
    </source>
</reference>
<keyword evidence="9" id="KW-1185">Reference proteome</keyword>
<evidence type="ECO:0000256" key="2">
    <source>
        <dbReference type="ARBA" id="ARBA00004924"/>
    </source>
</evidence>
<evidence type="ECO:0000313" key="8">
    <source>
        <dbReference type="EMBL" id="GAA4782233.1"/>
    </source>
</evidence>
<dbReference type="InterPro" id="IPR036188">
    <property type="entry name" value="FAD/NAD-bd_sf"/>
</dbReference>
<comment type="similarity">
    <text evidence="3">Belongs to the lysine N(6)-hydroxylase/L-ornithine N(5)-oxygenase family.</text>
</comment>
<evidence type="ECO:0000313" key="9">
    <source>
        <dbReference type="Proteomes" id="UP001499959"/>
    </source>
</evidence>
<dbReference type="PANTHER" id="PTHR42802">
    <property type="entry name" value="MONOOXYGENASE"/>
    <property type="match status" value="1"/>
</dbReference>
<dbReference type="Pfam" id="PF13434">
    <property type="entry name" value="Lys_Orn_oxgnase"/>
    <property type="match status" value="1"/>
</dbReference>